<comment type="caution">
    <text evidence="2">The sequence shown here is derived from an EMBL/GenBank/DDBJ whole genome shotgun (WGS) entry which is preliminary data.</text>
</comment>
<dbReference type="Proteomes" id="UP000228949">
    <property type="component" value="Unassembled WGS sequence"/>
</dbReference>
<reference evidence="3" key="1">
    <citation type="submission" date="2017-09" db="EMBL/GenBank/DDBJ databases">
        <title>Depth-based differentiation of microbial function through sediment-hosted aquifers and enrichment of novel symbionts in the deep terrestrial subsurface.</title>
        <authorList>
            <person name="Probst A.J."/>
            <person name="Ladd B."/>
            <person name="Jarett J.K."/>
            <person name="Geller-Mcgrath D.E."/>
            <person name="Sieber C.M.K."/>
            <person name="Emerson J.B."/>
            <person name="Anantharaman K."/>
            <person name="Thomas B.C."/>
            <person name="Malmstrom R."/>
            <person name="Stieglmeier M."/>
            <person name="Klingl A."/>
            <person name="Woyke T."/>
            <person name="Ryan C.M."/>
            <person name="Banfield J.F."/>
        </authorList>
    </citation>
    <scope>NUCLEOTIDE SEQUENCE [LARGE SCALE GENOMIC DNA]</scope>
</reference>
<evidence type="ECO:0000313" key="3">
    <source>
        <dbReference type="Proteomes" id="UP000228949"/>
    </source>
</evidence>
<dbReference type="Gene3D" id="3.20.20.80">
    <property type="entry name" value="Glycosidases"/>
    <property type="match status" value="1"/>
</dbReference>
<evidence type="ECO:0000259" key="1">
    <source>
        <dbReference type="Pfam" id="PF13200"/>
    </source>
</evidence>
<organism evidence="2 3">
    <name type="scientific">Candidatus Wolfebacteria bacterium CG03_land_8_20_14_0_80_40_12</name>
    <dbReference type="NCBI Taxonomy" id="1975069"/>
    <lineage>
        <taxon>Bacteria</taxon>
        <taxon>Candidatus Wolfeibacteriota</taxon>
    </lineage>
</organism>
<dbReference type="Pfam" id="PF13200">
    <property type="entry name" value="DUF4015"/>
    <property type="match status" value="1"/>
</dbReference>
<accession>A0A2M7B5Z7</accession>
<protein>
    <recommendedName>
        <fullName evidence="1">DUF4015 domain-containing protein</fullName>
    </recommendedName>
</protein>
<dbReference type="SUPFAM" id="SSF51445">
    <property type="entry name" value="(Trans)glycosidases"/>
    <property type="match status" value="1"/>
</dbReference>
<name>A0A2M7B5Z7_9BACT</name>
<proteinExistence type="predicted"/>
<dbReference type="InterPro" id="IPR025275">
    <property type="entry name" value="DUF4015"/>
</dbReference>
<dbReference type="InterPro" id="IPR017853">
    <property type="entry name" value="GH"/>
</dbReference>
<feature type="domain" description="DUF4015" evidence="1">
    <location>
        <begin position="65"/>
        <end position="403"/>
    </location>
</feature>
<dbReference type="AlphaFoldDB" id="A0A2M7B5Z7"/>
<gene>
    <name evidence="2" type="ORF">COS61_00900</name>
</gene>
<dbReference type="EMBL" id="PEVJ01000022">
    <property type="protein sequence ID" value="PIU98527.1"/>
    <property type="molecule type" value="Genomic_DNA"/>
</dbReference>
<sequence length="415" mass="47143">MKYFIGALALIFVAGGLFLFLKENNSAVIIPISETSKTDSESTDSESIDIEPQKPLVNPPEEIKAVYLTSWSAGSNKKIDYLINLMKETELNAVVIDIKDFSGFIAYDIKFDEVEKYETKEIRIPKLNALIKRLHDENIYIIARITVFQDPILAKARPDLAIHSKKTGGLWLDNKKLAWIDPASKEAWDYNLIIAKDAAERGFDEINFDYIRFASDGNLEDMDFPFWQKTRTNAGTKSEVIRNFFKYLREQLPGVKISADLFGLTTVQNDDMGIGQLIEDAYTYLDYVSPMIYPSHYANGFLNYENPAKYPYEVVKYSMESALRRLKNYELGIMNNATATDTTAVTTVKKLTPKLRPWLQDFNLGADYDAIMVRKQIKAVYGAASSAPELLNGWMLWNPSNVYTKGALEPDANMR</sequence>
<evidence type="ECO:0000313" key="2">
    <source>
        <dbReference type="EMBL" id="PIU98527.1"/>
    </source>
</evidence>